<name>A0A2U1NR95_ARTAN</name>
<dbReference type="Proteomes" id="UP000245207">
    <property type="component" value="Unassembled WGS sequence"/>
</dbReference>
<dbReference type="EMBL" id="PKPP01002320">
    <property type="protein sequence ID" value="PWA76032.1"/>
    <property type="molecule type" value="Genomic_DNA"/>
</dbReference>
<dbReference type="AlphaFoldDB" id="A0A2U1NR95"/>
<dbReference type="GO" id="GO:0003677">
    <property type="term" value="F:DNA binding"/>
    <property type="evidence" value="ECO:0007669"/>
    <property type="project" value="UniProtKB-KW"/>
</dbReference>
<keyword evidence="2" id="KW-0805">Transcription regulation</keyword>
<evidence type="ECO:0000313" key="6">
    <source>
        <dbReference type="EMBL" id="PWA76032.1"/>
    </source>
</evidence>
<comment type="subcellular location">
    <subcellularLocation>
        <location evidence="1">Nucleus</location>
    </subcellularLocation>
</comment>
<protein>
    <recommendedName>
        <fullName evidence="8">B3 domain-containing protein, DNA-binding pseudobarrel domain protein</fullName>
    </recommendedName>
</protein>
<dbReference type="InterPro" id="IPR005508">
    <property type="entry name" value="At2g31720-like"/>
</dbReference>
<evidence type="ECO:0000256" key="3">
    <source>
        <dbReference type="ARBA" id="ARBA00023125"/>
    </source>
</evidence>
<dbReference type="Gene3D" id="2.40.330.10">
    <property type="entry name" value="DNA-binding pseudobarrel domain"/>
    <property type="match status" value="1"/>
</dbReference>
<evidence type="ECO:0000313" key="7">
    <source>
        <dbReference type="Proteomes" id="UP000245207"/>
    </source>
</evidence>
<accession>A0A2U1NR95</accession>
<dbReference type="Pfam" id="PF03754">
    <property type="entry name" value="At2g31720-like"/>
    <property type="match status" value="1"/>
</dbReference>
<keyword evidence="5" id="KW-0539">Nucleus</keyword>
<organism evidence="6 7">
    <name type="scientific">Artemisia annua</name>
    <name type="common">Sweet wormwood</name>
    <dbReference type="NCBI Taxonomy" id="35608"/>
    <lineage>
        <taxon>Eukaryota</taxon>
        <taxon>Viridiplantae</taxon>
        <taxon>Streptophyta</taxon>
        <taxon>Embryophyta</taxon>
        <taxon>Tracheophyta</taxon>
        <taxon>Spermatophyta</taxon>
        <taxon>Magnoliopsida</taxon>
        <taxon>eudicotyledons</taxon>
        <taxon>Gunneridae</taxon>
        <taxon>Pentapetalae</taxon>
        <taxon>asterids</taxon>
        <taxon>campanulids</taxon>
        <taxon>Asterales</taxon>
        <taxon>Asteraceae</taxon>
        <taxon>Asteroideae</taxon>
        <taxon>Anthemideae</taxon>
        <taxon>Artemisiinae</taxon>
        <taxon>Artemisia</taxon>
    </lineage>
</organism>
<evidence type="ECO:0000256" key="2">
    <source>
        <dbReference type="ARBA" id="ARBA00023015"/>
    </source>
</evidence>
<dbReference type="OrthoDB" id="1090008at2759"/>
<sequence>MEVLPSHNSIQEQVPKSLYSRTLHWKDLPIKKRRYPTQDDPFYQKIQPMYTTEVVESWRGLATKAAKMRCSCMICEAKKIKKRKISNKMNCEPVTSNKVTEQLLKEYFKTGDYSKLIPAQDLSKDTKSVISRTPGDDGKYFGKLAAQLEEEKKATRKIPKRMECGPLVSNEVTERLKEFITSDEMNGSDMKLVIQKTLHMSDLKSDQNRLNLPFNQLETQEFLTDEEKRELEDNKAIEVRLVGPSLQMYEEPMTLKIWSMSCTKNYVLITNWNHFVADNIKDLKKHSKIQLWAFRKDQQLCFALAVVETPDVVLNKGK</sequence>
<evidence type="ECO:0008006" key="8">
    <source>
        <dbReference type="Google" id="ProtNLM"/>
    </source>
</evidence>
<evidence type="ECO:0000256" key="5">
    <source>
        <dbReference type="ARBA" id="ARBA00023242"/>
    </source>
</evidence>
<dbReference type="STRING" id="35608.A0A2U1NR95"/>
<comment type="caution">
    <text evidence="6">The sequence shown here is derived from an EMBL/GenBank/DDBJ whole genome shotgun (WGS) entry which is preliminary data.</text>
</comment>
<dbReference type="PANTHER" id="PTHR31541">
    <property type="entry name" value="B3 DOMAIN PLANT PROTEIN-RELATED"/>
    <property type="match status" value="1"/>
</dbReference>
<gene>
    <name evidence="6" type="ORF">CTI12_AA199430</name>
</gene>
<proteinExistence type="predicted"/>
<dbReference type="GO" id="GO:0005634">
    <property type="term" value="C:nucleus"/>
    <property type="evidence" value="ECO:0007669"/>
    <property type="project" value="UniProtKB-SubCell"/>
</dbReference>
<reference evidence="6 7" key="1">
    <citation type="journal article" date="2018" name="Mol. Plant">
        <title>The genome of Artemisia annua provides insight into the evolution of Asteraceae family and artemisinin biosynthesis.</title>
        <authorList>
            <person name="Shen Q."/>
            <person name="Zhang L."/>
            <person name="Liao Z."/>
            <person name="Wang S."/>
            <person name="Yan T."/>
            <person name="Shi P."/>
            <person name="Liu M."/>
            <person name="Fu X."/>
            <person name="Pan Q."/>
            <person name="Wang Y."/>
            <person name="Lv Z."/>
            <person name="Lu X."/>
            <person name="Zhang F."/>
            <person name="Jiang W."/>
            <person name="Ma Y."/>
            <person name="Chen M."/>
            <person name="Hao X."/>
            <person name="Li L."/>
            <person name="Tang Y."/>
            <person name="Lv G."/>
            <person name="Zhou Y."/>
            <person name="Sun X."/>
            <person name="Brodelius P.E."/>
            <person name="Rose J.K.C."/>
            <person name="Tang K."/>
        </authorList>
    </citation>
    <scope>NUCLEOTIDE SEQUENCE [LARGE SCALE GENOMIC DNA]</scope>
    <source>
        <strain evidence="7">cv. Huhao1</strain>
        <tissue evidence="6">Leaf</tissue>
    </source>
</reference>
<dbReference type="SUPFAM" id="SSF101936">
    <property type="entry name" value="DNA-binding pseudobarrel domain"/>
    <property type="match status" value="1"/>
</dbReference>
<dbReference type="PANTHER" id="PTHR31541:SF60">
    <property type="entry name" value="TF-B3 DOMAIN-CONTAINING PROTEIN"/>
    <property type="match status" value="1"/>
</dbReference>
<keyword evidence="3" id="KW-0238">DNA-binding</keyword>
<evidence type="ECO:0000256" key="4">
    <source>
        <dbReference type="ARBA" id="ARBA00023163"/>
    </source>
</evidence>
<evidence type="ECO:0000256" key="1">
    <source>
        <dbReference type="ARBA" id="ARBA00004123"/>
    </source>
</evidence>
<dbReference type="InterPro" id="IPR015300">
    <property type="entry name" value="DNA-bd_pseudobarrel_sf"/>
</dbReference>
<keyword evidence="7" id="KW-1185">Reference proteome</keyword>
<keyword evidence="4" id="KW-0804">Transcription</keyword>